<sequence length="91" mass="10096">MKPRQQVNIVTRRSVNTEPNETVTEPAAASRTAPYCPILGSRWRTLCENLLVLHDLGNLHQNLLDSGLLSSGISALRMWSGHLHGYSTQES</sequence>
<name>A0A8J6C6L9_ELECQ</name>
<gene>
    <name evidence="1" type="ORF">GDO78_019301</name>
</gene>
<organism evidence="1 2">
    <name type="scientific">Eleutherodactylus coqui</name>
    <name type="common">Puerto Rican coqui</name>
    <dbReference type="NCBI Taxonomy" id="57060"/>
    <lineage>
        <taxon>Eukaryota</taxon>
        <taxon>Metazoa</taxon>
        <taxon>Chordata</taxon>
        <taxon>Craniata</taxon>
        <taxon>Vertebrata</taxon>
        <taxon>Euteleostomi</taxon>
        <taxon>Amphibia</taxon>
        <taxon>Batrachia</taxon>
        <taxon>Anura</taxon>
        <taxon>Neobatrachia</taxon>
        <taxon>Hyloidea</taxon>
        <taxon>Eleutherodactylidae</taxon>
        <taxon>Eleutherodactylinae</taxon>
        <taxon>Eleutherodactylus</taxon>
        <taxon>Eleutherodactylus</taxon>
    </lineage>
</organism>
<keyword evidence="2" id="KW-1185">Reference proteome</keyword>
<dbReference type="AlphaFoldDB" id="A0A8J6C6L9"/>
<dbReference type="EMBL" id="WNTK01003811">
    <property type="protein sequence ID" value="KAG9464842.1"/>
    <property type="molecule type" value="Genomic_DNA"/>
</dbReference>
<protein>
    <submittedName>
        <fullName evidence="1">Uncharacterized protein</fullName>
    </submittedName>
</protein>
<dbReference type="Proteomes" id="UP000770717">
    <property type="component" value="Unassembled WGS sequence"/>
</dbReference>
<accession>A0A8J6C6L9</accession>
<proteinExistence type="predicted"/>
<evidence type="ECO:0000313" key="1">
    <source>
        <dbReference type="EMBL" id="KAG9464842.1"/>
    </source>
</evidence>
<evidence type="ECO:0000313" key="2">
    <source>
        <dbReference type="Proteomes" id="UP000770717"/>
    </source>
</evidence>
<reference evidence="1" key="1">
    <citation type="thesis" date="2020" institute="ProQuest LLC" country="789 East Eisenhower Parkway, Ann Arbor, MI, USA">
        <title>Comparative Genomics and Chromosome Evolution.</title>
        <authorList>
            <person name="Mudd A.B."/>
        </authorList>
    </citation>
    <scope>NUCLEOTIDE SEQUENCE</scope>
    <source>
        <strain evidence="1">HN-11 Male</strain>
        <tissue evidence="1">Kidney and liver</tissue>
    </source>
</reference>
<comment type="caution">
    <text evidence="1">The sequence shown here is derived from an EMBL/GenBank/DDBJ whole genome shotgun (WGS) entry which is preliminary data.</text>
</comment>